<accession>A0AAJ0D4R5</accession>
<organism evidence="2 3">
    <name type="scientific">Extremus antarcticus</name>
    <dbReference type="NCBI Taxonomy" id="702011"/>
    <lineage>
        <taxon>Eukaryota</taxon>
        <taxon>Fungi</taxon>
        <taxon>Dikarya</taxon>
        <taxon>Ascomycota</taxon>
        <taxon>Pezizomycotina</taxon>
        <taxon>Dothideomycetes</taxon>
        <taxon>Dothideomycetidae</taxon>
        <taxon>Mycosphaerellales</taxon>
        <taxon>Extremaceae</taxon>
        <taxon>Extremus</taxon>
    </lineage>
</organism>
<feature type="region of interest" description="Disordered" evidence="1">
    <location>
        <begin position="350"/>
        <end position="392"/>
    </location>
</feature>
<feature type="compositionally biased region" description="Basic residues" evidence="1">
    <location>
        <begin position="382"/>
        <end position="392"/>
    </location>
</feature>
<dbReference type="Proteomes" id="UP001271007">
    <property type="component" value="Unassembled WGS sequence"/>
</dbReference>
<evidence type="ECO:0000313" key="2">
    <source>
        <dbReference type="EMBL" id="KAK3045733.1"/>
    </source>
</evidence>
<sequence>MPRPMTWFHLDLSGLQRQILNRVFVDDTASSESIGTRSTGPIHIHKTGLIPNGSPETGDAIARFDFVFPGQDTPLTFTYDHDLPFAIDDFLEDHDLDMEYAMPVQMAVLAGIGAGKWAFGFEDRSCIGTTVPTTEDNVALEHTRRTEGHDLNFCDARDMSPVQVASAHSLRDTPNHLLRPVFPHGDTESFTTAEFLRCAVRACSLDVTQPVSTDSALVVLQMISGTLLTAAVMFHTDAQNCYCQPGYLFEHEQFQKEVKTRLRLVLPHFQQPNAELLASVVPDLLHDVSVVAAIRCITESLDRLHTDHAAYLGPWAWYELLAKLYRNSADETPSVDRSFYGRVGNQARVRQRSPQSCEATEEEENDDLMHRYPESGKITTGTKRRRVSTYTA</sequence>
<name>A0AAJ0D4R5_9PEZI</name>
<protein>
    <submittedName>
        <fullName evidence="2">Uncharacterized protein</fullName>
    </submittedName>
</protein>
<evidence type="ECO:0000256" key="1">
    <source>
        <dbReference type="SAM" id="MobiDB-lite"/>
    </source>
</evidence>
<gene>
    <name evidence="2" type="ORF">LTR09_012729</name>
</gene>
<dbReference type="AlphaFoldDB" id="A0AAJ0D4R5"/>
<proteinExistence type="predicted"/>
<keyword evidence="3" id="KW-1185">Reference proteome</keyword>
<comment type="caution">
    <text evidence="2">The sequence shown here is derived from an EMBL/GenBank/DDBJ whole genome shotgun (WGS) entry which is preliminary data.</text>
</comment>
<dbReference type="EMBL" id="JAWDJX010000161">
    <property type="protein sequence ID" value="KAK3045733.1"/>
    <property type="molecule type" value="Genomic_DNA"/>
</dbReference>
<evidence type="ECO:0000313" key="3">
    <source>
        <dbReference type="Proteomes" id="UP001271007"/>
    </source>
</evidence>
<reference evidence="2" key="1">
    <citation type="submission" date="2023-04" db="EMBL/GenBank/DDBJ databases">
        <title>Black Yeasts Isolated from many extreme environments.</title>
        <authorList>
            <person name="Coleine C."/>
            <person name="Stajich J.E."/>
            <person name="Selbmann L."/>
        </authorList>
    </citation>
    <scope>NUCLEOTIDE SEQUENCE</scope>
    <source>
        <strain evidence="2">CCFEE 5312</strain>
    </source>
</reference>